<proteinExistence type="predicted"/>
<keyword evidence="3" id="KW-0732">Signal</keyword>
<feature type="compositionally biased region" description="Gly residues" evidence="1">
    <location>
        <begin position="474"/>
        <end position="483"/>
    </location>
</feature>
<feature type="signal peptide" evidence="3">
    <location>
        <begin position="1"/>
        <end position="38"/>
    </location>
</feature>
<evidence type="ECO:0000256" key="2">
    <source>
        <dbReference type="SAM" id="Phobius"/>
    </source>
</evidence>
<dbReference type="AlphaFoldDB" id="A0A9N8H1N7"/>
<evidence type="ECO:0000256" key="3">
    <source>
        <dbReference type="SAM" id="SignalP"/>
    </source>
</evidence>
<dbReference type="SUPFAM" id="SSF50156">
    <property type="entry name" value="PDZ domain-like"/>
    <property type="match status" value="1"/>
</dbReference>
<dbReference type="InterPro" id="IPR036034">
    <property type="entry name" value="PDZ_sf"/>
</dbReference>
<feature type="domain" description="PDZ" evidence="4">
    <location>
        <begin position="659"/>
        <end position="731"/>
    </location>
</feature>
<dbReference type="PANTHER" id="PTHR38909:SF1">
    <property type="entry name" value="G PROTEIN GAMMA DOMAIN-CONTAINING PROTEIN"/>
    <property type="match status" value="1"/>
</dbReference>
<feature type="transmembrane region" description="Helical" evidence="2">
    <location>
        <begin position="500"/>
        <end position="522"/>
    </location>
</feature>
<feature type="region of interest" description="Disordered" evidence="1">
    <location>
        <begin position="469"/>
        <end position="491"/>
    </location>
</feature>
<keyword evidence="6" id="KW-1185">Reference proteome</keyword>
<accession>A0A9N8H1N7</accession>
<evidence type="ECO:0000259" key="4">
    <source>
        <dbReference type="SMART" id="SM00228"/>
    </source>
</evidence>
<evidence type="ECO:0000313" key="6">
    <source>
        <dbReference type="Proteomes" id="UP001153069"/>
    </source>
</evidence>
<feature type="compositionally biased region" description="Low complexity" evidence="1">
    <location>
        <begin position="323"/>
        <end position="340"/>
    </location>
</feature>
<keyword evidence="2" id="KW-0472">Membrane</keyword>
<feature type="compositionally biased region" description="Polar residues" evidence="1">
    <location>
        <begin position="304"/>
        <end position="322"/>
    </location>
</feature>
<feature type="region of interest" description="Disordered" evidence="1">
    <location>
        <begin position="619"/>
        <end position="641"/>
    </location>
</feature>
<evidence type="ECO:0000256" key="1">
    <source>
        <dbReference type="SAM" id="MobiDB-lite"/>
    </source>
</evidence>
<feature type="compositionally biased region" description="Polar residues" evidence="1">
    <location>
        <begin position="118"/>
        <end position="129"/>
    </location>
</feature>
<dbReference type="Proteomes" id="UP001153069">
    <property type="component" value="Unassembled WGS sequence"/>
</dbReference>
<dbReference type="Pfam" id="PF00595">
    <property type="entry name" value="PDZ"/>
    <property type="match status" value="1"/>
</dbReference>
<protein>
    <submittedName>
        <fullName evidence="5">Calcium-binding EGF domain</fullName>
    </submittedName>
</protein>
<dbReference type="EMBL" id="CAICTM010000006">
    <property type="protein sequence ID" value="CAB9496512.1"/>
    <property type="molecule type" value="Genomic_DNA"/>
</dbReference>
<comment type="caution">
    <text evidence="5">The sequence shown here is derived from an EMBL/GenBank/DDBJ whole genome shotgun (WGS) entry which is preliminary data.</text>
</comment>
<dbReference type="Gene3D" id="2.30.42.10">
    <property type="match status" value="1"/>
</dbReference>
<evidence type="ECO:0000313" key="5">
    <source>
        <dbReference type="EMBL" id="CAB9496512.1"/>
    </source>
</evidence>
<feature type="compositionally biased region" description="Low complexity" evidence="1">
    <location>
        <begin position="137"/>
        <end position="241"/>
    </location>
</feature>
<reference evidence="5" key="1">
    <citation type="submission" date="2020-06" db="EMBL/GenBank/DDBJ databases">
        <authorList>
            <consortium name="Plant Systems Biology data submission"/>
        </authorList>
    </citation>
    <scope>NUCLEOTIDE SEQUENCE</scope>
    <source>
        <strain evidence="5">D6</strain>
    </source>
</reference>
<gene>
    <name evidence="5" type="ORF">SEMRO_6_G004830.1</name>
</gene>
<organism evidence="5 6">
    <name type="scientific">Seminavis robusta</name>
    <dbReference type="NCBI Taxonomy" id="568900"/>
    <lineage>
        <taxon>Eukaryota</taxon>
        <taxon>Sar</taxon>
        <taxon>Stramenopiles</taxon>
        <taxon>Ochrophyta</taxon>
        <taxon>Bacillariophyta</taxon>
        <taxon>Bacillariophyceae</taxon>
        <taxon>Bacillariophycidae</taxon>
        <taxon>Naviculales</taxon>
        <taxon>Naviculaceae</taxon>
        <taxon>Seminavis</taxon>
    </lineage>
</organism>
<keyword evidence="2" id="KW-1133">Transmembrane helix</keyword>
<keyword evidence="2" id="KW-0812">Transmembrane</keyword>
<feature type="region of interest" description="Disordered" evidence="1">
    <location>
        <begin position="297"/>
        <end position="340"/>
    </location>
</feature>
<name>A0A9N8H1N7_9STRA</name>
<dbReference type="OrthoDB" id="75502at2759"/>
<feature type="chain" id="PRO_5040258068" evidence="3">
    <location>
        <begin position="39"/>
        <end position="735"/>
    </location>
</feature>
<feature type="compositionally biased region" description="Low complexity" evidence="1">
    <location>
        <begin position="249"/>
        <end position="271"/>
    </location>
</feature>
<dbReference type="PANTHER" id="PTHR38909">
    <property type="entry name" value="G PROTEIN GAMMA DOMAIN-CONTAINING PROTEIN"/>
    <property type="match status" value="1"/>
</dbReference>
<dbReference type="SMART" id="SM00228">
    <property type="entry name" value="PDZ"/>
    <property type="match status" value="1"/>
</dbReference>
<sequence>MNIEPPTVQRHRPLRSRRGVFSRTFLLLALALICQVDGQENATTDMDLEPLLEELEEEILGGSAVIVDRNDTGPTVPIPILPPEMETEAPSTVPATSAPTSAVALPVPSPTDMPTVLSTPAESTDSPTMGTVEPTGPAIVPTTPEPVTAEPTTTSPTFVPTNAAVTPGPTDTATTAPTTEVPVTSAPTTAVPETADPTSAATTVAPTTQVPATSAPTTPVPDTSAPTNAATTVSPVTQVPATPVPTTPAPTNTTTPAPTDPSTTAPSVSPSMMATTNVPTAAPSMVSETGSPTFNVTAGPGTPMPTSMETTASPTTKSSDGGPTSAPSMATPSPTTPAITGTLQNLEMTLEGLNQLMSPEAQIDWKVTTEDHVENYFSQNPGLDITNVVTTISDIEQTVITPSRWLRRLQTASVKVQYTQEISYQTQNADRDTPATIVTAPFENTQDQEAYLEALSESNNEFEDVTGVSPVTQGTGGGGGGGENPAVPPAEESGGLSTGALIGIVCGCVVGVLVILGVLYFVSQRGDDGGYVSTGKTPPSQLDVGGGLGDEVSTLAEPHTNNRPNGVSTAMSGESIQGYGDQSVATVDYDYSKAYGGGGDTSVSSAGGTFGSQTHTNAAGGATLGSTNGGPLDSGYAEAARGQNANVREELVDIYAPPGKLGVVIDTPDDGAPVVHAVKDSSVISDKLQVGDKLVAVDDEDVRSMTAIKVSKLISRKSANASRKLSIIRTVVIDE</sequence>
<dbReference type="InterPro" id="IPR001478">
    <property type="entry name" value="PDZ"/>
</dbReference>
<feature type="region of interest" description="Disordered" evidence="1">
    <location>
        <begin position="118"/>
        <end position="276"/>
    </location>
</feature>